<feature type="compositionally biased region" description="Low complexity" evidence="1">
    <location>
        <begin position="240"/>
        <end position="253"/>
    </location>
</feature>
<dbReference type="EMBL" id="JAAOAS010000028">
    <property type="protein sequence ID" value="KAF5603430.1"/>
    <property type="molecule type" value="Genomic_DNA"/>
</dbReference>
<evidence type="ECO:0000313" key="4">
    <source>
        <dbReference type="Proteomes" id="UP000546213"/>
    </source>
</evidence>
<feature type="compositionally biased region" description="Polar residues" evidence="1">
    <location>
        <begin position="513"/>
        <end position="537"/>
    </location>
</feature>
<evidence type="ECO:0000256" key="2">
    <source>
        <dbReference type="SAM" id="SignalP"/>
    </source>
</evidence>
<feature type="compositionally biased region" description="Pro residues" evidence="1">
    <location>
        <begin position="766"/>
        <end position="777"/>
    </location>
</feature>
<dbReference type="Proteomes" id="UP000546213">
    <property type="component" value="Unassembled WGS sequence"/>
</dbReference>
<feature type="region of interest" description="Disordered" evidence="1">
    <location>
        <begin position="27"/>
        <end position="53"/>
    </location>
</feature>
<feature type="region of interest" description="Disordered" evidence="1">
    <location>
        <begin position="722"/>
        <end position="965"/>
    </location>
</feature>
<comment type="caution">
    <text evidence="3">The sequence shown here is derived from an EMBL/GenBank/DDBJ whole genome shotgun (WGS) entry which is preliminary data.</text>
</comment>
<protein>
    <recommendedName>
        <fullName evidence="5">Carbohydrate-binding module family 19 domain-containing protein</fullName>
    </recommendedName>
</protein>
<name>A0A8H5PTY8_9HYPO</name>
<feature type="compositionally biased region" description="Polar residues" evidence="1">
    <location>
        <begin position="863"/>
        <end position="879"/>
    </location>
</feature>
<feature type="compositionally biased region" description="Basic and acidic residues" evidence="1">
    <location>
        <begin position="940"/>
        <end position="964"/>
    </location>
</feature>
<feature type="compositionally biased region" description="Polar residues" evidence="1">
    <location>
        <begin position="387"/>
        <end position="441"/>
    </location>
</feature>
<feature type="compositionally biased region" description="Polar residues" evidence="1">
    <location>
        <begin position="256"/>
        <end position="278"/>
    </location>
</feature>
<keyword evidence="2" id="KW-0732">Signal</keyword>
<feature type="compositionally biased region" description="Polar residues" evidence="1">
    <location>
        <begin position="830"/>
        <end position="847"/>
    </location>
</feature>
<feature type="compositionally biased region" description="Polar residues" evidence="1">
    <location>
        <begin position="93"/>
        <end position="115"/>
    </location>
</feature>
<feature type="region of interest" description="Disordered" evidence="1">
    <location>
        <begin position="676"/>
        <end position="709"/>
    </location>
</feature>
<feature type="compositionally biased region" description="Low complexity" evidence="1">
    <location>
        <begin position="37"/>
        <end position="47"/>
    </location>
</feature>
<dbReference type="AlphaFoldDB" id="A0A8H5PTY8"/>
<gene>
    <name evidence="3" type="ORF">FPCIR_1360</name>
</gene>
<feature type="compositionally biased region" description="Polar residues" evidence="1">
    <location>
        <begin position="224"/>
        <end position="236"/>
    </location>
</feature>
<feature type="compositionally biased region" description="Low complexity" evidence="1">
    <location>
        <begin position="778"/>
        <end position="789"/>
    </location>
</feature>
<evidence type="ECO:0008006" key="5">
    <source>
        <dbReference type="Google" id="ProtNLM"/>
    </source>
</evidence>
<feature type="signal peptide" evidence="2">
    <location>
        <begin position="1"/>
        <end position="23"/>
    </location>
</feature>
<feature type="compositionally biased region" description="Low complexity" evidence="1">
    <location>
        <begin position="353"/>
        <end position="376"/>
    </location>
</feature>
<feature type="compositionally biased region" description="Polar residues" evidence="1">
    <location>
        <begin position="553"/>
        <end position="568"/>
    </location>
</feature>
<feature type="compositionally biased region" description="Low complexity" evidence="1">
    <location>
        <begin position="737"/>
        <end position="765"/>
    </location>
</feature>
<feature type="compositionally biased region" description="Polar residues" evidence="1">
    <location>
        <begin position="319"/>
        <end position="334"/>
    </location>
</feature>
<feature type="compositionally biased region" description="Polar residues" evidence="1">
    <location>
        <begin position="147"/>
        <end position="185"/>
    </location>
</feature>
<feature type="region of interest" description="Disordered" evidence="1">
    <location>
        <begin position="92"/>
        <end position="568"/>
    </location>
</feature>
<organism evidence="3 4">
    <name type="scientific">Fusarium pseudocircinatum</name>
    <dbReference type="NCBI Taxonomy" id="56676"/>
    <lineage>
        <taxon>Eukaryota</taxon>
        <taxon>Fungi</taxon>
        <taxon>Dikarya</taxon>
        <taxon>Ascomycota</taxon>
        <taxon>Pezizomycotina</taxon>
        <taxon>Sordariomycetes</taxon>
        <taxon>Hypocreomycetidae</taxon>
        <taxon>Hypocreales</taxon>
        <taxon>Nectriaceae</taxon>
        <taxon>Fusarium</taxon>
        <taxon>Fusarium fujikuroi species complex</taxon>
    </lineage>
</organism>
<feature type="compositionally biased region" description="Low complexity" evidence="1">
    <location>
        <begin position="797"/>
        <end position="824"/>
    </location>
</feature>
<sequence>MRCNRSRLAVALSLLLTAQSAQAGPMWTGRMYGETDNTSANTGSNSSGREKRNPGAFLDVRMENSQTATAAHDGYGYGLDLETDREDSYLTIYHSSGNGDQTTPRPVFETLNSTPKPNPLLSENQGDDKKKSPYSDLPEPIEVIPVQPTSDAPEQTSGVQESTQEPGNKPIFTQNPSAPVLTTSIVPKDPTTVAEKPTSAEQSDYKPPKDTAVVSETAPVTAEVPTSANEAPTSEPVNDATTVVPEVPTTEAAQKPENTGTQSLSSTLDLGTLQPSNGEKTKPSAVEETTAPEAPSAPATTAPGNEQPTSAFEEETTTFSYQPTPTGYLTTKAPSDTAFPVNPKHPTQVYPKPSTTSEGPLEETSTPESESPAGTTQIVSVVEPEGPQSQTTSDAQSQPAPTSEAAQPETQAPVSETAQPSNPAPTSEVQQSSVPVQNPSGQQPDTPAATTAPAQPQNPVLTSQPAQSQPGVPASSAPSQPQSPVPTSEPAQAQPETPVTSQVQQPEAPAVTSAVQQPTSVPSNGQPQYPAPDSNTQPAVPAAPPTSAVLVSDPSSPETTSALKVVPSGTSANGVPTINPGVPTGTSAIPASAYASNVVDARTYNEEFAKLTPESSCMKGQAACINGQTGVCDDTGKFQLTPCNTKGEKCFALPLYNFEGGIKIVCEDPTTAAKILGGTPSSGEDNTVPGNGNGGKEQPATTSAAEKPAVPVVTVTTIVTVDDGATPEPTGEPAKDQPSQPAQQPSQPTQPANGQTSQPGYQQPSQPQPVPEQPTQPAPEQTSQSAPEEPSQPQPLPEKSTQPVAEQPSQPAQTQPAEAQPSQPSEEKPSQTSPAETSPAEPSNPQPTKAYEDLPPTSAPVAEQSTTSVPLPGGTTLTKSIKKPDEAKPTGSPDDDDNKGKDGNDKGKDGHDDDDKPTSVVLIPIPDKPTDAPSPAATEAKVDNEGSKDDKKPAAGTRTGDDAHATTIVVDGTPTVSVYFTVTVTEKDQATVTVTEKEKETVTLVISA</sequence>
<evidence type="ECO:0000313" key="3">
    <source>
        <dbReference type="EMBL" id="KAF5603430.1"/>
    </source>
</evidence>
<feature type="compositionally biased region" description="Basic and acidic residues" evidence="1">
    <location>
        <begin position="898"/>
        <end position="917"/>
    </location>
</feature>
<reference evidence="3 4" key="1">
    <citation type="submission" date="2020-05" db="EMBL/GenBank/DDBJ databases">
        <title>Identification and distribution of gene clusters putatively required for synthesis of sphingolipid metabolism inhibitors in phylogenetically diverse species of the filamentous fungus Fusarium.</title>
        <authorList>
            <person name="Kim H.-S."/>
            <person name="Busman M."/>
            <person name="Brown D.W."/>
            <person name="Divon H."/>
            <person name="Uhlig S."/>
            <person name="Proctor R.H."/>
        </authorList>
    </citation>
    <scope>NUCLEOTIDE SEQUENCE [LARGE SCALE GENOMIC DNA]</scope>
    <source>
        <strain evidence="3 4">NRRL 36939</strain>
    </source>
</reference>
<dbReference type="OrthoDB" id="2362516at2759"/>
<feature type="chain" id="PRO_5034801333" description="Carbohydrate-binding module family 19 domain-containing protein" evidence="2">
    <location>
        <begin position="24"/>
        <end position="1008"/>
    </location>
</feature>
<feature type="compositionally biased region" description="Polar residues" evidence="1">
    <location>
        <begin position="489"/>
        <end position="505"/>
    </location>
</feature>
<feature type="compositionally biased region" description="Low complexity" evidence="1">
    <location>
        <begin position="442"/>
        <end position="488"/>
    </location>
</feature>
<proteinExistence type="predicted"/>
<accession>A0A8H5PTY8</accession>
<feature type="compositionally biased region" description="Low complexity" evidence="1">
    <location>
        <begin position="283"/>
        <end position="303"/>
    </location>
</feature>
<evidence type="ECO:0000256" key="1">
    <source>
        <dbReference type="SAM" id="MobiDB-lite"/>
    </source>
</evidence>
<feature type="compositionally biased region" description="Polar residues" evidence="1">
    <location>
        <begin position="679"/>
        <end position="690"/>
    </location>
</feature>
<keyword evidence="4" id="KW-1185">Reference proteome</keyword>